<feature type="transmembrane region" description="Helical" evidence="2">
    <location>
        <begin position="7"/>
        <end position="29"/>
    </location>
</feature>
<reference evidence="4" key="1">
    <citation type="submission" date="2011-07" db="EMBL/GenBank/DDBJ databases">
        <authorList>
            <consortium name="Caenorhabditis brenneri Sequencing and Analysis Consortium"/>
            <person name="Wilson R.K."/>
        </authorList>
    </citation>
    <scope>NUCLEOTIDE SEQUENCE [LARGE SCALE GENOMIC DNA]</scope>
    <source>
        <strain evidence="4">PB2801</strain>
    </source>
</reference>
<keyword evidence="4" id="KW-1185">Reference proteome</keyword>
<dbReference type="OMA" id="CFTELAV"/>
<feature type="transmembrane region" description="Helical" evidence="2">
    <location>
        <begin position="125"/>
        <end position="146"/>
    </location>
</feature>
<keyword evidence="2" id="KW-0812">Transmembrane</keyword>
<sequence>MHPRKDLAIFIAFCMLGSVFVHVPMIAFYSNFPLTDYIDCTQFCLVMDYFYAGFQLILAVLNLVFTPVLLHVIDMIRTQSIKWPLRLILALKALVILFSCVSSFSVELAHQPALEPLFICAYTVVRVHIIMEILVALYGIWMVTFLENGNILKIRVPMKSFFRTYSSNSLIYVPAPKKEVTEPKSQEPKPQETQSDEVQPHYSDKLSDPEKFLCDFIISMNKALATYEEKNALTTCHPPIKVEDYE</sequence>
<protein>
    <submittedName>
        <fullName evidence="3">Uncharacterized protein</fullName>
    </submittedName>
</protein>
<evidence type="ECO:0000256" key="2">
    <source>
        <dbReference type="SAM" id="Phobius"/>
    </source>
</evidence>
<evidence type="ECO:0000256" key="1">
    <source>
        <dbReference type="SAM" id="MobiDB-lite"/>
    </source>
</evidence>
<dbReference type="AlphaFoldDB" id="G0M8E6"/>
<evidence type="ECO:0000313" key="4">
    <source>
        <dbReference type="Proteomes" id="UP000008068"/>
    </source>
</evidence>
<dbReference type="InParanoid" id="G0M8E6"/>
<organism evidence="4">
    <name type="scientific">Caenorhabditis brenneri</name>
    <name type="common">Nematode worm</name>
    <dbReference type="NCBI Taxonomy" id="135651"/>
    <lineage>
        <taxon>Eukaryota</taxon>
        <taxon>Metazoa</taxon>
        <taxon>Ecdysozoa</taxon>
        <taxon>Nematoda</taxon>
        <taxon>Chromadorea</taxon>
        <taxon>Rhabditida</taxon>
        <taxon>Rhabditina</taxon>
        <taxon>Rhabditomorpha</taxon>
        <taxon>Rhabditoidea</taxon>
        <taxon>Rhabditidae</taxon>
        <taxon>Peloderinae</taxon>
        <taxon>Caenorhabditis</taxon>
    </lineage>
</organism>
<dbReference type="eggNOG" id="ENOG502TJ8V">
    <property type="taxonomic scope" value="Eukaryota"/>
</dbReference>
<accession>G0M8E6</accession>
<feature type="transmembrane region" description="Helical" evidence="2">
    <location>
        <begin position="85"/>
        <end position="105"/>
    </location>
</feature>
<dbReference type="EMBL" id="GL379786">
    <property type="protein sequence ID" value="EGT30433.1"/>
    <property type="molecule type" value="Genomic_DNA"/>
</dbReference>
<feature type="transmembrane region" description="Helical" evidence="2">
    <location>
        <begin position="49"/>
        <end position="73"/>
    </location>
</feature>
<dbReference type="Proteomes" id="UP000008068">
    <property type="component" value="Unassembled WGS sequence"/>
</dbReference>
<feature type="compositionally biased region" description="Basic and acidic residues" evidence="1">
    <location>
        <begin position="178"/>
        <end position="190"/>
    </location>
</feature>
<name>G0M8E6_CAEBE</name>
<proteinExistence type="predicted"/>
<keyword evidence="2" id="KW-1133">Transmembrane helix</keyword>
<evidence type="ECO:0000313" key="3">
    <source>
        <dbReference type="EMBL" id="EGT30433.1"/>
    </source>
</evidence>
<keyword evidence="2" id="KW-0472">Membrane</keyword>
<gene>
    <name evidence="3" type="ORF">CAEBREN_06192</name>
</gene>
<dbReference type="HOGENOM" id="CLU_1129923_0_0_1"/>
<feature type="region of interest" description="Disordered" evidence="1">
    <location>
        <begin position="178"/>
        <end position="206"/>
    </location>
</feature>